<dbReference type="AlphaFoldDB" id="A0A2T0KJF3"/>
<reference evidence="1 2" key="1">
    <citation type="submission" date="2018-03" db="EMBL/GenBank/DDBJ databases">
        <title>Genomic Encyclopedia of Archaeal and Bacterial Type Strains, Phase II (KMG-II): from individual species to whole genera.</title>
        <authorList>
            <person name="Goeker M."/>
        </authorList>
    </citation>
    <scope>NUCLEOTIDE SEQUENCE [LARGE SCALE GENOMIC DNA]</scope>
    <source>
        <strain evidence="1 2">DSM 43146</strain>
    </source>
</reference>
<dbReference type="Pfam" id="PF25310">
    <property type="entry name" value="VG15"/>
    <property type="match status" value="1"/>
</dbReference>
<name>A0A2T0KJF3_9ACTN</name>
<evidence type="ECO:0000313" key="1">
    <source>
        <dbReference type="EMBL" id="PRX23660.1"/>
    </source>
</evidence>
<evidence type="ECO:0008006" key="3">
    <source>
        <dbReference type="Google" id="ProtNLM"/>
    </source>
</evidence>
<dbReference type="InterPro" id="IPR057369">
    <property type="entry name" value="VG15"/>
</dbReference>
<proteinExistence type="predicted"/>
<protein>
    <recommendedName>
        <fullName evidence="3">Capsid maturation protease</fullName>
    </recommendedName>
</protein>
<sequence length="297" mass="31893">MAVEEIAAGHAERQVALARRTAVELGKLWRHVDRDRIAASWGGLLPQALTILGTSQATAAASAGLYVDDVLAASGVAAEAAGRILPGAFAGIASDGRPLASLLLQPALTSLGQIKNGATPASALATGRFTLDLIARTQVADAGRVAVGTAIAARPQVTGYVRMIVGKTCSRCLILAGRRYQWNAGFRRHPRCDCRHVPYAEDVPGDVSTDPDAYFRSLSRTEQDDLLGKDGAAAARAGADLAQVVNARRGMYTADGRQYTREAAGRQRRRLMPEQILREARDRDDAIRLLRLHRYIF</sequence>
<dbReference type="OrthoDB" id="3267958at2"/>
<comment type="caution">
    <text evidence="1">The sequence shown here is derived from an EMBL/GenBank/DDBJ whole genome shotgun (WGS) entry which is preliminary data.</text>
</comment>
<dbReference type="Proteomes" id="UP000239415">
    <property type="component" value="Unassembled WGS sequence"/>
</dbReference>
<gene>
    <name evidence="1" type="ORF">CLV67_103409</name>
</gene>
<keyword evidence="2" id="KW-1185">Reference proteome</keyword>
<organism evidence="1 2">
    <name type="scientific">Actinoplanes italicus</name>
    <dbReference type="NCBI Taxonomy" id="113567"/>
    <lineage>
        <taxon>Bacteria</taxon>
        <taxon>Bacillati</taxon>
        <taxon>Actinomycetota</taxon>
        <taxon>Actinomycetes</taxon>
        <taxon>Micromonosporales</taxon>
        <taxon>Micromonosporaceae</taxon>
        <taxon>Actinoplanes</taxon>
    </lineage>
</organism>
<evidence type="ECO:0000313" key="2">
    <source>
        <dbReference type="Proteomes" id="UP000239415"/>
    </source>
</evidence>
<accession>A0A2T0KJF3</accession>
<dbReference type="EMBL" id="PVMZ01000003">
    <property type="protein sequence ID" value="PRX23660.1"/>
    <property type="molecule type" value="Genomic_DNA"/>
</dbReference>
<dbReference type="RefSeq" id="WP_106316826.1">
    <property type="nucleotide sequence ID" value="NZ_BOMO01000042.1"/>
</dbReference>